<dbReference type="AlphaFoldDB" id="A0A3D8PSZ1"/>
<sequence>MASGILFYWFSWTLWIIATFFMKKNRLRTFLAAWILLSIIGSYVYLEIVTLTFSLSMIILLLGSIVLLTRNKHLFYHTFSAFTVMIGYAGFRFWEILSPILMFLPKGILITIIFSLLSSILANNFYSRLSICILGMLAGEWIYQMTVIPFGFMEIIGEPLFLDHLLSTILFISFISIAHRGSNVLVVTIRNLRERFRLQNQ</sequence>
<feature type="transmembrane region" description="Helical" evidence="1">
    <location>
        <begin position="165"/>
        <end position="189"/>
    </location>
</feature>
<dbReference type="Proteomes" id="UP000257143">
    <property type="component" value="Unassembled WGS sequence"/>
</dbReference>
<feature type="transmembrane region" description="Helical" evidence="1">
    <location>
        <begin position="52"/>
        <end position="69"/>
    </location>
</feature>
<keyword evidence="1" id="KW-0812">Transmembrane</keyword>
<name>A0A3D8PSZ1_9BACI</name>
<comment type="caution">
    <text evidence="2">The sequence shown here is derived from an EMBL/GenBank/DDBJ whole genome shotgun (WGS) entry which is preliminary data.</text>
</comment>
<proteinExistence type="predicted"/>
<keyword evidence="1" id="KW-1133">Transmembrane helix</keyword>
<feature type="transmembrane region" description="Helical" evidence="1">
    <location>
        <begin position="100"/>
        <end position="122"/>
    </location>
</feature>
<reference evidence="3" key="1">
    <citation type="submission" date="2017-11" db="EMBL/GenBank/DDBJ databases">
        <authorList>
            <person name="Zhu W."/>
        </authorList>
    </citation>
    <scope>NUCLEOTIDE SEQUENCE [LARGE SCALE GENOMIC DNA]</scope>
    <source>
        <strain evidence="3">CAU 1183</strain>
    </source>
</reference>
<dbReference type="InterPro" id="IPR014617">
    <property type="entry name" value="YphA_Bacsu"/>
</dbReference>
<accession>A0A3D8PSZ1</accession>
<feature type="transmembrane region" description="Helical" evidence="1">
    <location>
        <begin position="129"/>
        <end position="153"/>
    </location>
</feature>
<feature type="transmembrane region" description="Helical" evidence="1">
    <location>
        <begin position="74"/>
        <end position="94"/>
    </location>
</feature>
<keyword evidence="1" id="KW-0472">Membrane</keyword>
<dbReference type="PIRSF" id="PIRSF036710">
    <property type="entry name" value="YphA_Bacsu"/>
    <property type="match status" value="1"/>
</dbReference>
<evidence type="ECO:0000256" key="1">
    <source>
        <dbReference type="SAM" id="Phobius"/>
    </source>
</evidence>
<evidence type="ECO:0000313" key="3">
    <source>
        <dbReference type="Proteomes" id="UP000257143"/>
    </source>
</evidence>
<gene>
    <name evidence="2" type="ORF">CWR48_08520</name>
</gene>
<protein>
    <submittedName>
        <fullName evidence="2">Uncharacterized protein</fullName>
    </submittedName>
</protein>
<dbReference type="EMBL" id="PIOC01000014">
    <property type="protein sequence ID" value="RDW19084.1"/>
    <property type="molecule type" value="Genomic_DNA"/>
</dbReference>
<evidence type="ECO:0000313" key="2">
    <source>
        <dbReference type="EMBL" id="RDW19084.1"/>
    </source>
</evidence>
<dbReference type="Pfam" id="PF24124">
    <property type="entry name" value="YphA"/>
    <property type="match status" value="1"/>
</dbReference>
<keyword evidence="3" id="KW-1185">Reference proteome</keyword>
<feature type="transmembrane region" description="Helical" evidence="1">
    <location>
        <begin position="29"/>
        <end position="46"/>
    </location>
</feature>
<organism evidence="2 3">
    <name type="scientific">Oceanobacillus arenosus</name>
    <dbReference type="NCBI Taxonomy" id="1229153"/>
    <lineage>
        <taxon>Bacteria</taxon>
        <taxon>Bacillati</taxon>
        <taxon>Bacillota</taxon>
        <taxon>Bacilli</taxon>
        <taxon>Bacillales</taxon>
        <taxon>Bacillaceae</taxon>
        <taxon>Oceanobacillus</taxon>
    </lineage>
</organism>
<feature type="transmembrane region" description="Helical" evidence="1">
    <location>
        <begin position="6"/>
        <end position="22"/>
    </location>
</feature>